<protein>
    <submittedName>
        <fullName evidence="1">Uncharacterized protein</fullName>
    </submittedName>
</protein>
<comment type="caution">
    <text evidence="1">The sequence shown here is derived from an EMBL/GenBank/DDBJ whole genome shotgun (WGS) entry which is preliminary data.</text>
</comment>
<dbReference type="RefSeq" id="WP_309853686.1">
    <property type="nucleotide sequence ID" value="NZ_JAVDQJ010000004.1"/>
</dbReference>
<name>A0AAE4BMB5_9DEIO</name>
<organism evidence="1 2">
    <name type="scientific">Deinococcus soli</name>
    <name type="common">ex Cha et al. 2016</name>
    <dbReference type="NCBI Taxonomy" id="1309411"/>
    <lineage>
        <taxon>Bacteria</taxon>
        <taxon>Thermotogati</taxon>
        <taxon>Deinococcota</taxon>
        <taxon>Deinococci</taxon>
        <taxon>Deinococcales</taxon>
        <taxon>Deinococcaceae</taxon>
        <taxon>Deinococcus</taxon>
    </lineage>
</organism>
<proteinExistence type="predicted"/>
<dbReference type="EMBL" id="JAVDQK010000005">
    <property type="protein sequence ID" value="MDR6218900.1"/>
    <property type="molecule type" value="Genomic_DNA"/>
</dbReference>
<accession>A0AAE4BMB5</accession>
<dbReference type="Proteomes" id="UP001185331">
    <property type="component" value="Unassembled WGS sequence"/>
</dbReference>
<reference evidence="1" key="1">
    <citation type="submission" date="2023-07" db="EMBL/GenBank/DDBJ databases">
        <title>Sorghum-associated microbial communities from plants grown in Nebraska, USA.</title>
        <authorList>
            <person name="Schachtman D."/>
        </authorList>
    </citation>
    <scope>NUCLEOTIDE SEQUENCE</scope>
    <source>
        <strain evidence="1">BE330</strain>
    </source>
</reference>
<evidence type="ECO:0000313" key="1">
    <source>
        <dbReference type="EMBL" id="MDR6218900.1"/>
    </source>
</evidence>
<evidence type="ECO:0000313" key="2">
    <source>
        <dbReference type="Proteomes" id="UP001185331"/>
    </source>
</evidence>
<gene>
    <name evidence="1" type="ORF">J2Y00_002497</name>
</gene>
<sequence length="127" mass="14320">MWGRVADPSCVRCLVKARLRRGLTEDPPAVWGPLGDHACAACGLRWTVHEYVVRARRAMPGGWCALRVVDARGVEDTVNVKCGQHMELRAQDVIRVHVRAGTPQMVLAVENQNVRRFYAAYLPSRWQ</sequence>
<dbReference type="AlphaFoldDB" id="A0AAE4BMB5"/>